<dbReference type="EC" id="6.3.2.4" evidence="6"/>
<dbReference type="InterPro" id="IPR013815">
    <property type="entry name" value="ATP_grasp_subdomain_1"/>
</dbReference>
<gene>
    <name evidence="6" type="primary">ddlA</name>
    <name evidence="6" type="ORF">SIID45300_00811</name>
</gene>
<dbReference type="InterPro" id="IPR011761">
    <property type="entry name" value="ATP-grasp"/>
</dbReference>
<reference evidence="6 7" key="1">
    <citation type="submission" date="2024-05" db="EMBL/GenBank/DDBJ databases">
        <authorList>
            <consortium name="Candidatus Magnetaquicoccaceae bacterium FCR-1 genome sequencing consortium"/>
            <person name="Shimoshige H."/>
            <person name="Shimamura S."/>
            <person name="Taoka A."/>
            <person name="Kobayashi H."/>
            <person name="Maekawa T."/>
        </authorList>
    </citation>
    <scope>NUCLEOTIDE SEQUENCE [LARGE SCALE GENOMIC DNA]</scope>
    <source>
        <strain evidence="6 7">FCR-1</strain>
    </source>
</reference>
<comment type="similarity">
    <text evidence="1">Belongs to the D-alanine--D-alanine ligase family.</text>
</comment>
<accession>A0ABQ0C6I8</accession>
<dbReference type="Gene3D" id="3.30.1490.20">
    <property type="entry name" value="ATP-grasp fold, A domain"/>
    <property type="match status" value="1"/>
</dbReference>
<protein>
    <submittedName>
        <fullName evidence="6">D-alanine--D-alanine ligase A</fullName>
        <ecNumber evidence="6">6.3.2.4</ecNumber>
    </submittedName>
</protein>
<evidence type="ECO:0000259" key="5">
    <source>
        <dbReference type="PROSITE" id="PS50975"/>
    </source>
</evidence>
<keyword evidence="2 6" id="KW-0436">Ligase</keyword>
<evidence type="ECO:0000313" key="6">
    <source>
        <dbReference type="EMBL" id="GAB0056503.1"/>
    </source>
</evidence>
<dbReference type="RefSeq" id="WP_420904211.1">
    <property type="nucleotide sequence ID" value="NZ_BAAFGK010000002.1"/>
</dbReference>
<dbReference type="EMBL" id="BAAFGK010000002">
    <property type="protein sequence ID" value="GAB0056503.1"/>
    <property type="molecule type" value="Genomic_DNA"/>
</dbReference>
<keyword evidence="4" id="KW-0067">ATP-binding</keyword>
<feature type="domain" description="ATP-grasp" evidence="5">
    <location>
        <begin position="113"/>
        <end position="318"/>
    </location>
</feature>
<dbReference type="SUPFAM" id="SSF56059">
    <property type="entry name" value="Glutathione synthetase ATP-binding domain-like"/>
    <property type="match status" value="1"/>
</dbReference>
<dbReference type="PANTHER" id="PTHR23132">
    <property type="entry name" value="D-ALANINE--D-ALANINE LIGASE"/>
    <property type="match status" value="1"/>
</dbReference>
<keyword evidence="7" id="KW-1185">Reference proteome</keyword>
<dbReference type="Gene3D" id="3.30.470.20">
    <property type="entry name" value="ATP-grasp fold, B domain"/>
    <property type="match status" value="1"/>
</dbReference>
<proteinExistence type="inferred from homology"/>
<keyword evidence="4" id="KW-0547">Nucleotide-binding</keyword>
<name>A0ABQ0C6I8_9PROT</name>
<evidence type="ECO:0000256" key="3">
    <source>
        <dbReference type="ARBA" id="ARBA00023316"/>
    </source>
</evidence>
<organism evidence="6 7">
    <name type="scientific">Candidatus Magnetaquiglobus chichijimensis</name>
    <dbReference type="NCBI Taxonomy" id="3141448"/>
    <lineage>
        <taxon>Bacteria</taxon>
        <taxon>Pseudomonadati</taxon>
        <taxon>Pseudomonadota</taxon>
        <taxon>Magnetococcia</taxon>
        <taxon>Magnetococcales</taxon>
        <taxon>Candidatus Magnetaquicoccaceae</taxon>
        <taxon>Candidatus Magnetaquiglobus</taxon>
    </lineage>
</organism>
<comment type="caution">
    <text evidence="6">The sequence shown here is derived from an EMBL/GenBank/DDBJ whole genome shotgun (WGS) entry which is preliminary data.</text>
</comment>
<dbReference type="PROSITE" id="PS50975">
    <property type="entry name" value="ATP_GRASP"/>
    <property type="match status" value="1"/>
</dbReference>
<dbReference type="InterPro" id="IPR016185">
    <property type="entry name" value="PreATP-grasp_dom_sf"/>
</dbReference>
<evidence type="ECO:0000256" key="4">
    <source>
        <dbReference type="PROSITE-ProRule" id="PRU00409"/>
    </source>
</evidence>
<dbReference type="Gene3D" id="3.40.50.20">
    <property type="match status" value="1"/>
</dbReference>
<reference evidence="6 7" key="2">
    <citation type="submission" date="2024-09" db="EMBL/GenBank/DDBJ databases">
        <title>Draft genome sequence of Candidatus Magnetaquicoccaceae bacterium FCR-1.</title>
        <authorList>
            <person name="Shimoshige H."/>
            <person name="Shimamura S."/>
            <person name="Taoka A."/>
            <person name="Kobayashi H."/>
            <person name="Maekawa T."/>
        </authorList>
    </citation>
    <scope>NUCLEOTIDE SEQUENCE [LARGE SCALE GENOMIC DNA]</scope>
    <source>
        <strain evidence="6 7">FCR-1</strain>
    </source>
</reference>
<dbReference type="InterPro" id="IPR011095">
    <property type="entry name" value="Dala_Dala_lig_C"/>
</dbReference>
<sequence length="341" mass="37627">MLIGLVYDLRDAYRNLGWDEEHLAEFDQPETIDALCRALESGGHRVERIGHGRALAERLVAGERWDLVFNIAEGLGGRGREAQVPGLLELYGQPYLFSDPVTLGVTLDKGLAKRLVRDAGWPTAPFVLLEETRDLEWIGIACPLFLKPVAEGSGKGCDSGSRVRDADELARVFEGLRTRFDQPVLAESHLPGREFTVAIVGNGAAIRLALVAEILFETDGGDDGVYAFATKEEGATRVRYRLVEDGEARQALEAALGIYRLLGCRDAGRLDFRSDGEGCPHFLEINPLAGLHPDHSGFPRMAAQHGWSYDRLILTMLEAGLERLKIQDSEAKKNLRKRPEA</sequence>
<dbReference type="SUPFAM" id="SSF52440">
    <property type="entry name" value="PreATP-grasp domain"/>
    <property type="match status" value="1"/>
</dbReference>
<dbReference type="GO" id="GO:0008716">
    <property type="term" value="F:D-alanine-D-alanine ligase activity"/>
    <property type="evidence" value="ECO:0007669"/>
    <property type="project" value="UniProtKB-EC"/>
</dbReference>
<evidence type="ECO:0000256" key="1">
    <source>
        <dbReference type="ARBA" id="ARBA00010871"/>
    </source>
</evidence>
<dbReference type="PANTHER" id="PTHR23132:SF23">
    <property type="entry name" value="D-ALANINE--D-ALANINE LIGASE B"/>
    <property type="match status" value="1"/>
</dbReference>
<dbReference type="Proteomes" id="UP001628193">
    <property type="component" value="Unassembled WGS sequence"/>
</dbReference>
<evidence type="ECO:0000256" key="2">
    <source>
        <dbReference type="ARBA" id="ARBA00022598"/>
    </source>
</evidence>
<dbReference type="Pfam" id="PF07478">
    <property type="entry name" value="Dala_Dala_lig_C"/>
    <property type="match status" value="1"/>
</dbReference>
<keyword evidence="3" id="KW-0961">Cell wall biogenesis/degradation</keyword>
<evidence type="ECO:0000313" key="7">
    <source>
        <dbReference type="Proteomes" id="UP001628193"/>
    </source>
</evidence>